<feature type="transmembrane region" description="Helical" evidence="2">
    <location>
        <begin position="176"/>
        <end position="200"/>
    </location>
</feature>
<evidence type="ECO:0000313" key="3">
    <source>
        <dbReference type="EMBL" id="CAG8628345.1"/>
    </source>
</evidence>
<feature type="transmembrane region" description="Helical" evidence="2">
    <location>
        <begin position="212"/>
        <end position="232"/>
    </location>
</feature>
<evidence type="ECO:0000313" key="4">
    <source>
        <dbReference type="Proteomes" id="UP000789831"/>
    </source>
</evidence>
<comment type="caution">
    <text evidence="3">The sequence shown here is derived from an EMBL/GenBank/DDBJ whole genome shotgun (WGS) entry which is preliminary data.</text>
</comment>
<proteinExistence type="predicted"/>
<keyword evidence="4" id="KW-1185">Reference proteome</keyword>
<keyword evidence="2" id="KW-0812">Transmembrane</keyword>
<sequence>MYQQPTTNTYSSLLSKIEFQTGASANTVGSDIYQESMEKTSSLTSSDYAIQETEEDNSDDENKLNETPLPPPSQRSRLGKFRWLGLTFCNAYTLLGSFYLLYYYQTKNHIKADFESKAVLAYVLIETLFRVYVATQIRSWSNRPLKFIQDISIILGRQDYLLLNHNLFTLTGDSTAVFYMFATIIADALFGAYYCFLVIATHWAHNRADNTFSFFINTITAASTILILRIFWRWTFASQDRSVSFSHKLRRLNR</sequence>
<dbReference type="Proteomes" id="UP000789831">
    <property type="component" value="Unassembled WGS sequence"/>
</dbReference>
<accession>A0A9N9DA91</accession>
<dbReference type="AlphaFoldDB" id="A0A9N9DA91"/>
<dbReference type="EMBL" id="CAJVPL010003208">
    <property type="protein sequence ID" value="CAG8628345.1"/>
    <property type="molecule type" value="Genomic_DNA"/>
</dbReference>
<evidence type="ECO:0000256" key="2">
    <source>
        <dbReference type="SAM" id="Phobius"/>
    </source>
</evidence>
<keyword evidence="2" id="KW-1133">Transmembrane helix</keyword>
<reference evidence="3" key="1">
    <citation type="submission" date="2021-06" db="EMBL/GenBank/DDBJ databases">
        <authorList>
            <person name="Kallberg Y."/>
            <person name="Tangrot J."/>
            <person name="Rosling A."/>
        </authorList>
    </citation>
    <scope>NUCLEOTIDE SEQUENCE</scope>
    <source>
        <strain evidence="3">MT106</strain>
    </source>
</reference>
<organism evidence="3 4">
    <name type="scientific">Ambispora gerdemannii</name>
    <dbReference type="NCBI Taxonomy" id="144530"/>
    <lineage>
        <taxon>Eukaryota</taxon>
        <taxon>Fungi</taxon>
        <taxon>Fungi incertae sedis</taxon>
        <taxon>Mucoromycota</taxon>
        <taxon>Glomeromycotina</taxon>
        <taxon>Glomeromycetes</taxon>
        <taxon>Archaeosporales</taxon>
        <taxon>Ambisporaceae</taxon>
        <taxon>Ambispora</taxon>
    </lineage>
</organism>
<dbReference type="OrthoDB" id="10357828at2759"/>
<keyword evidence="2" id="KW-0472">Membrane</keyword>
<feature type="region of interest" description="Disordered" evidence="1">
    <location>
        <begin position="51"/>
        <end position="73"/>
    </location>
</feature>
<feature type="transmembrane region" description="Helical" evidence="2">
    <location>
        <begin position="83"/>
        <end position="104"/>
    </location>
</feature>
<evidence type="ECO:0000256" key="1">
    <source>
        <dbReference type="SAM" id="MobiDB-lite"/>
    </source>
</evidence>
<name>A0A9N9DA91_9GLOM</name>
<protein>
    <submittedName>
        <fullName evidence="3">5273_t:CDS:1</fullName>
    </submittedName>
</protein>
<gene>
    <name evidence="3" type="ORF">AGERDE_LOCUS10406</name>
</gene>